<dbReference type="RefSeq" id="WP_101496477.1">
    <property type="nucleotide sequence ID" value="NZ_LNJZ01000005.1"/>
</dbReference>
<dbReference type="InterPro" id="IPR054196">
    <property type="entry name" value="DUF6901"/>
</dbReference>
<protein>
    <submittedName>
        <fullName evidence="1">Uncharacterized protein</fullName>
    </submittedName>
</protein>
<evidence type="ECO:0000313" key="2">
    <source>
        <dbReference type="Proteomes" id="UP000294575"/>
    </source>
</evidence>
<evidence type="ECO:0000313" key="1">
    <source>
        <dbReference type="EMBL" id="TDQ36628.1"/>
    </source>
</evidence>
<organism evidence="1 2">
    <name type="scientific">Thiopseudomonas denitrificans</name>
    <dbReference type="NCBI Taxonomy" id="1501432"/>
    <lineage>
        <taxon>Bacteria</taxon>
        <taxon>Pseudomonadati</taxon>
        <taxon>Pseudomonadota</taxon>
        <taxon>Gammaproteobacteria</taxon>
        <taxon>Pseudomonadales</taxon>
        <taxon>Pseudomonadaceae</taxon>
        <taxon>Thiopseudomonas</taxon>
    </lineage>
</organism>
<sequence>MAVEYRITLDDEHAFNYKVQIERGVLASDRVGASDDWTRLDYHKCTNCPLNSGEHPACPAAVDLKVVVEDFKGLPAFRKAWTHVRTEEREYSKLVNLEVALRSLLGVIMATSGCPILNRLKPMARSHLPFASDSEFVLRTVSMYVLRELFKYREGRSADWELTALTRDFAQLQLVNQALWHRIHDVCAGDTNLKAFLGFFSMASSMTYSLDAQLEKVRPLIMDEGSFLLL</sequence>
<dbReference type="EMBL" id="SNYK01000011">
    <property type="protein sequence ID" value="TDQ36628.1"/>
    <property type="molecule type" value="Genomic_DNA"/>
</dbReference>
<accession>A0A4R6TSM2</accession>
<proteinExistence type="predicted"/>
<dbReference type="OrthoDB" id="9813686at2"/>
<comment type="caution">
    <text evidence="1">The sequence shown here is derived from an EMBL/GenBank/DDBJ whole genome shotgun (WGS) entry which is preliminary data.</text>
</comment>
<name>A0A4R6TSM2_9GAMM</name>
<dbReference type="AlphaFoldDB" id="A0A4R6TSM2"/>
<gene>
    <name evidence="1" type="ORF">DFQ45_1117</name>
</gene>
<dbReference type="Proteomes" id="UP000294575">
    <property type="component" value="Unassembled WGS sequence"/>
</dbReference>
<dbReference type="Pfam" id="PF21842">
    <property type="entry name" value="DUF6901"/>
    <property type="match status" value="1"/>
</dbReference>
<reference evidence="1 2" key="1">
    <citation type="submission" date="2019-03" db="EMBL/GenBank/DDBJ databases">
        <title>Genomic Encyclopedia of Type Strains, Phase IV (KMG-IV): sequencing the most valuable type-strain genomes for metagenomic binning, comparative biology and taxonomic classification.</title>
        <authorList>
            <person name="Goeker M."/>
        </authorList>
    </citation>
    <scope>NUCLEOTIDE SEQUENCE [LARGE SCALE GENOMIC DNA]</scope>
    <source>
        <strain evidence="1 2">DSM 28679</strain>
    </source>
</reference>
<keyword evidence="2" id="KW-1185">Reference proteome</keyword>